<organism evidence="1 2">
    <name type="scientific">Aspergillus sclerotialis</name>
    <dbReference type="NCBI Taxonomy" id="2070753"/>
    <lineage>
        <taxon>Eukaryota</taxon>
        <taxon>Fungi</taxon>
        <taxon>Dikarya</taxon>
        <taxon>Ascomycota</taxon>
        <taxon>Pezizomycotina</taxon>
        <taxon>Eurotiomycetes</taxon>
        <taxon>Eurotiomycetidae</taxon>
        <taxon>Eurotiales</taxon>
        <taxon>Aspergillaceae</taxon>
        <taxon>Aspergillus</taxon>
        <taxon>Aspergillus subgen. Polypaecilum</taxon>
    </lineage>
</organism>
<protein>
    <submittedName>
        <fullName evidence="1">Uncharacterized protein</fullName>
    </submittedName>
</protein>
<dbReference type="Proteomes" id="UP000266188">
    <property type="component" value="Unassembled WGS sequence"/>
</dbReference>
<evidence type="ECO:0000313" key="2">
    <source>
        <dbReference type="Proteomes" id="UP000266188"/>
    </source>
</evidence>
<reference evidence="2" key="1">
    <citation type="submission" date="2017-02" db="EMBL/GenBank/DDBJ databases">
        <authorList>
            <person name="Tafer H."/>
            <person name="Lopandic K."/>
        </authorList>
    </citation>
    <scope>NUCLEOTIDE SEQUENCE [LARGE SCALE GENOMIC DNA]</scope>
    <source>
        <strain evidence="2">CBS 366.77</strain>
    </source>
</reference>
<keyword evidence="2" id="KW-1185">Reference proteome</keyword>
<name>A0A3A2Z300_9EURO</name>
<gene>
    <name evidence="1" type="ORF">PHISCL_10211</name>
</gene>
<sequence length="133" mass="15285">MDDIKLRGLGDVVFEAIPLGKLGIRSGHSLKCAILVDLAVLHEGIQRVLSEYGNIDFVPLSDKDPIILAQEPHDIASKKALAYQHMYTRYLWEYKKRCKLANVLGYELNEVTKAWFKERLRVINNHLLDLGYY</sequence>
<evidence type="ECO:0000313" key="1">
    <source>
        <dbReference type="EMBL" id="RJE17452.1"/>
    </source>
</evidence>
<accession>A0A3A2Z300</accession>
<comment type="caution">
    <text evidence="1">The sequence shown here is derived from an EMBL/GenBank/DDBJ whole genome shotgun (WGS) entry which is preliminary data.</text>
</comment>
<proteinExistence type="predicted"/>
<dbReference type="AlphaFoldDB" id="A0A3A2Z300"/>
<dbReference type="OrthoDB" id="4330819at2759"/>
<dbReference type="EMBL" id="MVGC01000941">
    <property type="protein sequence ID" value="RJE17452.1"/>
    <property type="molecule type" value="Genomic_DNA"/>
</dbReference>